<evidence type="ECO:0000256" key="2">
    <source>
        <dbReference type="ARBA" id="ARBA00022692"/>
    </source>
</evidence>
<feature type="transmembrane region" description="Helical" evidence="5">
    <location>
        <begin position="61"/>
        <end position="78"/>
    </location>
</feature>
<dbReference type="STRING" id="1447782.SAMN05444417_0068"/>
<evidence type="ECO:0000313" key="7">
    <source>
        <dbReference type="EMBL" id="SHI29255.1"/>
    </source>
</evidence>
<dbReference type="GO" id="GO:0016020">
    <property type="term" value="C:membrane"/>
    <property type="evidence" value="ECO:0007669"/>
    <property type="project" value="UniProtKB-SubCell"/>
</dbReference>
<evidence type="ECO:0000256" key="1">
    <source>
        <dbReference type="ARBA" id="ARBA00004141"/>
    </source>
</evidence>
<feature type="domain" description="O-antigen ligase-related" evidence="6">
    <location>
        <begin position="182"/>
        <end position="333"/>
    </location>
</feature>
<evidence type="ECO:0000259" key="6">
    <source>
        <dbReference type="Pfam" id="PF04932"/>
    </source>
</evidence>
<feature type="transmembrane region" description="Helical" evidence="5">
    <location>
        <begin position="35"/>
        <end position="54"/>
    </location>
</feature>
<organism evidence="7 8">
    <name type="scientific">Wenxinia saemankumensis</name>
    <dbReference type="NCBI Taxonomy" id="1447782"/>
    <lineage>
        <taxon>Bacteria</taxon>
        <taxon>Pseudomonadati</taxon>
        <taxon>Pseudomonadota</taxon>
        <taxon>Alphaproteobacteria</taxon>
        <taxon>Rhodobacterales</taxon>
        <taxon>Roseobacteraceae</taxon>
        <taxon>Wenxinia</taxon>
    </lineage>
</organism>
<keyword evidence="4 5" id="KW-0472">Membrane</keyword>
<reference evidence="7 8" key="1">
    <citation type="submission" date="2016-11" db="EMBL/GenBank/DDBJ databases">
        <authorList>
            <person name="Jaros S."/>
            <person name="Januszkiewicz K."/>
            <person name="Wedrychowicz H."/>
        </authorList>
    </citation>
    <scope>NUCLEOTIDE SEQUENCE [LARGE SCALE GENOMIC DNA]</scope>
    <source>
        <strain evidence="7 8">DSM 100565</strain>
    </source>
</reference>
<feature type="transmembrane region" description="Helical" evidence="5">
    <location>
        <begin position="12"/>
        <end position="29"/>
    </location>
</feature>
<dbReference type="Pfam" id="PF04932">
    <property type="entry name" value="Wzy_C"/>
    <property type="match status" value="1"/>
</dbReference>
<feature type="transmembrane region" description="Helical" evidence="5">
    <location>
        <begin position="320"/>
        <end position="344"/>
    </location>
</feature>
<dbReference type="InterPro" id="IPR007016">
    <property type="entry name" value="O-antigen_ligase-rel_domated"/>
</dbReference>
<accession>A0A1M5ZYA3</accession>
<name>A0A1M5ZYA3_9RHOB</name>
<evidence type="ECO:0000256" key="3">
    <source>
        <dbReference type="ARBA" id="ARBA00022989"/>
    </source>
</evidence>
<dbReference type="PANTHER" id="PTHR37422">
    <property type="entry name" value="TEICHURONIC ACID BIOSYNTHESIS PROTEIN TUAE"/>
    <property type="match status" value="1"/>
</dbReference>
<proteinExistence type="predicted"/>
<dbReference type="PANTHER" id="PTHR37422:SF17">
    <property type="entry name" value="O-ANTIGEN LIGASE"/>
    <property type="match status" value="1"/>
</dbReference>
<comment type="subcellular location">
    <subcellularLocation>
        <location evidence="1">Membrane</location>
        <topology evidence="1">Multi-pass membrane protein</topology>
    </subcellularLocation>
</comment>
<feature type="transmembrane region" description="Helical" evidence="5">
    <location>
        <begin position="200"/>
        <end position="219"/>
    </location>
</feature>
<keyword evidence="8" id="KW-1185">Reference proteome</keyword>
<keyword evidence="2 5" id="KW-0812">Transmembrane</keyword>
<feature type="transmembrane region" description="Helical" evidence="5">
    <location>
        <begin position="351"/>
        <end position="371"/>
    </location>
</feature>
<gene>
    <name evidence="7" type="ORF">SAMN05444417_0068</name>
</gene>
<feature type="transmembrane region" description="Helical" evidence="5">
    <location>
        <begin position="109"/>
        <end position="132"/>
    </location>
</feature>
<sequence>MAKDLQEGHAHGYGIAAVAISSFVFAYSIRFGPVSILLFYALWLVPFVLNPQILLVGIRHVAPLLVLPVLAVLSMLWSDAPAQTLRTAVQWATTVGCGLIAARLVPVTSLAAGGCVGGLMVLGYSAWIGDYAYDVVDGTYAFTGAFRSKNQVGFYASLTLLSATAVLVLYRATTAWRAIALAALMLAVISLVASRSATSILSLGVAGAAILLTMGLSVLPGRVRGAALIAIVAGGVVSALAALRLGALDATLAIFDKDTSLTGRTYLWREGVEQGGEHPLLGLGYAAFWLPGQPRAERLWEEFYISGRTGFHFHNGPIEAYVALGLVGLVLFCALLAALLAMVINSAWTPGAAPATSALCAALGMLFIVRATVEVDFFTPYTMGSFLVPFLLLAMADRRSARPRSAPAGRGDAPLWHMAVPARSVRMEAPDRRRPQALQ</sequence>
<protein>
    <submittedName>
        <fullName evidence="7">Exopolysaccharide production protein ExoQ</fullName>
    </submittedName>
</protein>
<feature type="transmembrane region" description="Helical" evidence="5">
    <location>
        <begin position="377"/>
        <end position="396"/>
    </location>
</feature>
<dbReference type="Proteomes" id="UP000184292">
    <property type="component" value="Unassembled WGS sequence"/>
</dbReference>
<evidence type="ECO:0000313" key="8">
    <source>
        <dbReference type="Proteomes" id="UP000184292"/>
    </source>
</evidence>
<evidence type="ECO:0000256" key="4">
    <source>
        <dbReference type="ARBA" id="ARBA00023136"/>
    </source>
</evidence>
<dbReference type="EMBL" id="FQYO01000001">
    <property type="protein sequence ID" value="SHI29255.1"/>
    <property type="molecule type" value="Genomic_DNA"/>
</dbReference>
<dbReference type="RefSeq" id="WP_073325536.1">
    <property type="nucleotide sequence ID" value="NZ_FQYO01000001.1"/>
</dbReference>
<dbReference type="AlphaFoldDB" id="A0A1M5ZYA3"/>
<feature type="transmembrane region" description="Helical" evidence="5">
    <location>
        <begin position="226"/>
        <end position="247"/>
    </location>
</feature>
<evidence type="ECO:0000256" key="5">
    <source>
        <dbReference type="SAM" id="Phobius"/>
    </source>
</evidence>
<dbReference type="InterPro" id="IPR051533">
    <property type="entry name" value="WaaL-like"/>
</dbReference>
<feature type="transmembrane region" description="Helical" evidence="5">
    <location>
        <begin position="152"/>
        <end position="170"/>
    </location>
</feature>
<keyword evidence="3 5" id="KW-1133">Transmembrane helix</keyword>
<feature type="transmembrane region" description="Helical" evidence="5">
    <location>
        <begin position="175"/>
        <end position="194"/>
    </location>
</feature>